<feature type="compositionally biased region" description="Low complexity" evidence="1">
    <location>
        <begin position="47"/>
        <end position="63"/>
    </location>
</feature>
<evidence type="ECO:0000256" key="2">
    <source>
        <dbReference type="SAM" id="SignalP"/>
    </source>
</evidence>
<feature type="compositionally biased region" description="Gly residues" evidence="1">
    <location>
        <begin position="116"/>
        <end position="138"/>
    </location>
</feature>
<organism evidence="3 4">
    <name type="scientific">Mycolicibacter sinensis (strain JDM601)</name>
    <name type="common">Mycobacterium sinense</name>
    <dbReference type="NCBI Taxonomy" id="875328"/>
    <lineage>
        <taxon>Bacteria</taxon>
        <taxon>Bacillati</taxon>
        <taxon>Actinomycetota</taxon>
        <taxon>Actinomycetes</taxon>
        <taxon>Mycobacteriales</taxon>
        <taxon>Mycobacteriaceae</taxon>
        <taxon>Mycolicibacter</taxon>
    </lineage>
</organism>
<dbReference type="EMBL" id="LZMF01000058">
    <property type="protein sequence ID" value="OBK88400.1"/>
    <property type="molecule type" value="Genomic_DNA"/>
</dbReference>
<evidence type="ECO:0000256" key="1">
    <source>
        <dbReference type="SAM" id="MobiDB-lite"/>
    </source>
</evidence>
<evidence type="ECO:0000313" key="3">
    <source>
        <dbReference type="EMBL" id="OBK88400.1"/>
    </source>
</evidence>
<sequence>MALACCLLAAPTAHADFDDLLDGIFGAATAGADVDLGAIPADPGDLGDLGGVLQDPLGQLDQLFHQGAGDDTTPDTAGSGASSDGTPDTHTGAENEGGSSHNSLPSMPKFSLPSSGSGGSGGGSGGSGGGSGGGGGGAPRTKSNTSATNAAPTPRPAALP</sequence>
<keyword evidence="2" id="KW-0732">Signal</keyword>
<evidence type="ECO:0000313" key="4">
    <source>
        <dbReference type="Proteomes" id="UP000093759"/>
    </source>
</evidence>
<proteinExistence type="predicted"/>
<name>A0A1A3U0J2_MYCSD</name>
<reference evidence="4" key="1">
    <citation type="submission" date="2016-06" db="EMBL/GenBank/DDBJ databases">
        <authorList>
            <person name="Sutton G."/>
            <person name="Brinkac L."/>
            <person name="Sanka R."/>
            <person name="Adams M."/>
            <person name="Lau E."/>
            <person name="Garcia-Basteiro A."/>
            <person name="Lopez-Varela E."/>
            <person name="Palencia S."/>
        </authorList>
    </citation>
    <scope>NUCLEOTIDE SEQUENCE [LARGE SCALE GENOMIC DNA]</scope>
    <source>
        <strain evidence="4">1274684.2</strain>
    </source>
</reference>
<feature type="signal peptide" evidence="2">
    <location>
        <begin position="1"/>
        <end position="15"/>
    </location>
</feature>
<dbReference type="Proteomes" id="UP000093759">
    <property type="component" value="Unassembled WGS sequence"/>
</dbReference>
<dbReference type="AlphaFoldDB" id="A0A1A3U0J2"/>
<comment type="caution">
    <text evidence="3">The sequence shown here is derived from an EMBL/GenBank/DDBJ whole genome shotgun (WGS) entry which is preliminary data.</text>
</comment>
<gene>
    <name evidence="3" type="ORF">A5648_21820</name>
</gene>
<feature type="chain" id="PRO_5039142066" evidence="2">
    <location>
        <begin position="16"/>
        <end position="160"/>
    </location>
</feature>
<feature type="compositionally biased region" description="Low complexity" evidence="1">
    <location>
        <begin position="140"/>
        <end position="152"/>
    </location>
</feature>
<feature type="compositionally biased region" description="Polar residues" evidence="1">
    <location>
        <begin position="74"/>
        <end position="89"/>
    </location>
</feature>
<protein>
    <submittedName>
        <fullName evidence="3">Uncharacterized protein</fullName>
    </submittedName>
</protein>
<feature type="region of interest" description="Disordered" evidence="1">
    <location>
        <begin position="47"/>
        <end position="160"/>
    </location>
</feature>
<accession>A0A1A3U0J2</accession>